<gene>
    <name evidence="4" type="ORF">HNQ60_000063</name>
</gene>
<dbReference type="RefSeq" id="WP_184329030.1">
    <property type="nucleotide sequence ID" value="NZ_JACHHZ010000001.1"/>
</dbReference>
<comment type="caution">
    <text evidence="4">The sequence shown here is derived from an EMBL/GenBank/DDBJ whole genome shotgun (WGS) entry which is preliminary data.</text>
</comment>
<sequence>MEFKSIAGALLMSGALMTESLADNAQPARGWEDRTRSADERARLLVDALSLDEQISLLRTQSGFGLLSLGIPLPPTVPESMRKHTPEGALGSAGFVPAIARVGMPAQQMSDASLGVANLGGFVRRGDEATSLPASLALAATFDPALAHEAGAMVGSEAHAKGFNIQLAGGVNLTREPRNGRNFEYAGEDPLLSGIMIGEQIAGIQSRHVVSTTKHFALNSQETGRFVHDARIDEAALRESDLLAFEIAIDRGQPGSVMCAYNRINGGYACENTFLLHTVLKGEWRYPGWVMSDWGAVHGLKSSIDAGLDQESPQDASHFAGLKEAVLKGDVSGARVAEAARRIARSLFAVGVIDHPARPGGAIDRDAHGDVAERVALAGMVLLTNDGVLPLSKKIRRIAVIGGFADRGVLSGGGSSQVMPYGGHFLDTRGREGIAAIFSPVYGLSSPLQALRALLPAAQIEFDDGADAAKAAALARSVDVAIVFATRAEEEGSDSPDFQLPFDQDALIDAVASSQPRSVVVLETGNPIAMPWLSKAGAVVQAWYPGQRGGEAIAKILAGAESPSGRLPMTFPRAAKQLPRPVIAGIERARRTPFGLGAPVEPFAIDFQEGSDVGYRWFERQGEQPLFAFGHGLTYTTFAYRDLRIEDGDKPRVTFVLTNSGSRAGTETAQLYAAPPGRTHRLAGWARVTLQPGESRSITIDADPRLLASYDKKTGWQRVAGTYSMYVGPAAGMRTLQSKITLKSAEAARGS</sequence>
<dbReference type="SUPFAM" id="SSF52279">
    <property type="entry name" value="Beta-D-glucan exohydrolase, C-terminal domain"/>
    <property type="match status" value="1"/>
</dbReference>
<dbReference type="Gene3D" id="3.20.20.300">
    <property type="entry name" value="Glycoside hydrolase, family 3, N-terminal domain"/>
    <property type="match status" value="1"/>
</dbReference>
<dbReference type="Gene3D" id="2.60.40.10">
    <property type="entry name" value="Immunoglobulins"/>
    <property type="match status" value="1"/>
</dbReference>
<evidence type="ECO:0000313" key="4">
    <source>
        <dbReference type="EMBL" id="MBB6091217.1"/>
    </source>
</evidence>
<dbReference type="InterPro" id="IPR036881">
    <property type="entry name" value="Glyco_hydro_3_C_sf"/>
</dbReference>
<dbReference type="GO" id="GO:0008422">
    <property type="term" value="F:beta-glucosidase activity"/>
    <property type="evidence" value="ECO:0007669"/>
    <property type="project" value="UniProtKB-EC"/>
</dbReference>
<dbReference type="AlphaFoldDB" id="A0A841HEE2"/>
<reference evidence="4 5" key="1">
    <citation type="submission" date="2020-08" db="EMBL/GenBank/DDBJ databases">
        <title>Genomic Encyclopedia of Type Strains, Phase IV (KMG-IV): sequencing the most valuable type-strain genomes for metagenomic binning, comparative biology and taxonomic classification.</title>
        <authorList>
            <person name="Goeker M."/>
        </authorList>
    </citation>
    <scope>NUCLEOTIDE SEQUENCE [LARGE SCALE GENOMIC DNA]</scope>
    <source>
        <strain evidence="4 5">DSM 26723</strain>
    </source>
</reference>
<evidence type="ECO:0000313" key="5">
    <source>
        <dbReference type="Proteomes" id="UP000588068"/>
    </source>
</evidence>
<dbReference type="EC" id="3.2.1.21" evidence="4"/>
<dbReference type="EMBL" id="JACHHZ010000001">
    <property type="protein sequence ID" value="MBB6091217.1"/>
    <property type="molecule type" value="Genomic_DNA"/>
</dbReference>
<dbReference type="GO" id="GO:0005975">
    <property type="term" value="P:carbohydrate metabolic process"/>
    <property type="evidence" value="ECO:0007669"/>
    <property type="project" value="InterPro"/>
</dbReference>
<dbReference type="Pfam" id="PF01915">
    <property type="entry name" value="Glyco_hydro_3_C"/>
    <property type="match status" value="1"/>
</dbReference>
<dbReference type="SUPFAM" id="SSF51445">
    <property type="entry name" value="(Trans)glycosidases"/>
    <property type="match status" value="1"/>
</dbReference>
<keyword evidence="5" id="KW-1185">Reference proteome</keyword>
<accession>A0A841HEE2</accession>
<keyword evidence="2 4" id="KW-0378">Hydrolase</keyword>
<dbReference type="InterPro" id="IPR026891">
    <property type="entry name" value="Fn3-like"/>
</dbReference>
<organism evidence="4 5">
    <name type="scientific">Povalibacter uvarum</name>
    <dbReference type="NCBI Taxonomy" id="732238"/>
    <lineage>
        <taxon>Bacteria</taxon>
        <taxon>Pseudomonadati</taxon>
        <taxon>Pseudomonadota</taxon>
        <taxon>Gammaproteobacteria</taxon>
        <taxon>Steroidobacterales</taxon>
        <taxon>Steroidobacteraceae</taxon>
        <taxon>Povalibacter</taxon>
    </lineage>
</organism>
<dbReference type="Pfam" id="PF00933">
    <property type="entry name" value="Glyco_hydro_3"/>
    <property type="match status" value="1"/>
</dbReference>
<dbReference type="Pfam" id="PF14310">
    <property type="entry name" value="Fn3-like"/>
    <property type="match status" value="1"/>
</dbReference>
<name>A0A841HEE2_9GAMM</name>
<dbReference type="SMART" id="SM01217">
    <property type="entry name" value="Fn3_like"/>
    <property type="match status" value="1"/>
</dbReference>
<dbReference type="Proteomes" id="UP000588068">
    <property type="component" value="Unassembled WGS sequence"/>
</dbReference>
<proteinExistence type="inferred from homology"/>
<dbReference type="InterPro" id="IPR036962">
    <property type="entry name" value="Glyco_hydro_3_N_sf"/>
</dbReference>
<dbReference type="Gene3D" id="3.40.50.1700">
    <property type="entry name" value="Glycoside hydrolase family 3 C-terminal domain"/>
    <property type="match status" value="1"/>
</dbReference>
<dbReference type="InterPro" id="IPR017853">
    <property type="entry name" value="GH"/>
</dbReference>
<dbReference type="PRINTS" id="PR00133">
    <property type="entry name" value="GLHYDRLASE3"/>
</dbReference>
<dbReference type="InterPro" id="IPR013783">
    <property type="entry name" value="Ig-like_fold"/>
</dbReference>
<dbReference type="InterPro" id="IPR050288">
    <property type="entry name" value="Cellulose_deg_GH3"/>
</dbReference>
<protein>
    <submittedName>
        <fullName evidence="4">Beta-glucosidase</fullName>
        <ecNumber evidence="4">3.2.1.21</ecNumber>
    </submittedName>
</protein>
<dbReference type="PANTHER" id="PTHR42715:SF10">
    <property type="entry name" value="BETA-GLUCOSIDASE"/>
    <property type="match status" value="1"/>
</dbReference>
<dbReference type="InterPro" id="IPR002772">
    <property type="entry name" value="Glyco_hydro_3_C"/>
</dbReference>
<comment type="similarity">
    <text evidence="1">Belongs to the glycosyl hydrolase 3 family.</text>
</comment>
<keyword evidence="4" id="KW-0326">Glycosidase</keyword>
<evidence type="ECO:0000259" key="3">
    <source>
        <dbReference type="SMART" id="SM01217"/>
    </source>
</evidence>
<feature type="domain" description="Fibronectin type III-like" evidence="3">
    <location>
        <begin position="667"/>
        <end position="731"/>
    </location>
</feature>
<evidence type="ECO:0000256" key="1">
    <source>
        <dbReference type="ARBA" id="ARBA00005336"/>
    </source>
</evidence>
<dbReference type="PANTHER" id="PTHR42715">
    <property type="entry name" value="BETA-GLUCOSIDASE"/>
    <property type="match status" value="1"/>
</dbReference>
<evidence type="ECO:0000256" key="2">
    <source>
        <dbReference type="ARBA" id="ARBA00022801"/>
    </source>
</evidence>
<dbReference type="InterPro" id="IPR001764">
    <property type="entry name" value="Glyco_hydro_3_N"/>
</dbReference>